<organism evidence="1 2">
    <name type="scientific">Pseudocercospora musae</name>
    <dbReference type="NCBI Taxonomy" id="113226"/>
    <lineage>
        <taxon>Eukaryota</taxon>
        <taxon>Fungi</taxon>
        <taxon>Dikarya</taxon>
        <taxon>Ascomycota</taxon>
        <taxon>Pezizomycotina</taxon>
        <taxon>Dothideomycetes</taxon>
        <taxon>Dothideomycetidae</taxon>
        <taxon>Mycosphaerellales</taxon>
        <taxon>Mycosphaerellaceae</taxon>
        <taxon>Pseudocercospora</taxon>
    </lineage>
</organism>
<evidence type="ECO:0000313" key="1">
    <source>
        <dbReference type="EMBL" id="KXT11962.1"/>
    </source>
</evidence>
<dbReference type="InterPro" id="IPR038883">
    <property type="entry name" value="AN11006-like"/>
</dbReference>
<dbReference type="OrthoDB" id="10337977at2759"/>
<dbReference type="PANTHER" id="PTHR42085:SF1">
    <property type="entry name" value="F-BOX DOMAIN-CONTAINING PROTEIN"/>
    <property type="match status" value="1"/>
</dbReference>
<dbReference type="AlphaFoldDB" id="A0A139IBK5"/>
<keyword evidence="2" id="KW-1185">Reference proteome</keyword>
<sequence>MMGVQQCEEAPKGLRSLPRELRDNIYKLVLLPEPRRPKHCTVLCLSGAHLASTHRPAGMQSLCMDINSICSPPLNRGQFTSKLDQTAPILLACRQIFQEASQVLYENTELLLQPEPWPFSFKIVAFDQILIDCPTYALQHIRVVSLAFMSGRRDSKFLGGHLLVDRLRLPNLKLVKLHFDMDTEAPNATRFEFLCAIADHVELVVEVHITSIFVDGGTGWAEQLLDTGGHVDVNQSTYAAAWAAAKEKAFEMRAAFVKDLGAIFQQYGKKLKVKEK</sequence>
<protein>
    <recommendedName>
        <fullName evidence="3">F-box domain-containing protein</fullName>
    </recommendedName>
</protein>
<evidence type="ECO:0000313" key="2">
    <source>
        <dbReference type="Proteomes" id="UP000073492"/>
    </source>
</evidence>
<evidence type="ECO:0008006" key="3">
    <source>
        <dbReference type="Google" id="ProtNLM"/>
    </source>
</evidence>
<comment type="caution">
    <text evidence="1">The sequence shown here is derived from an EMBL/GenBank/DDBJ whole genome shotgun (WGS) entry which is preliminary data.</text>
</comment>
<dbReference type="PANTHER" id="PTHR42085">
    <property type="entry name" value="F-BOX DOMAIN-CONTAINING PROTEIN"/>
    <property type="match status" value="1"/>
</dbReference>
<proteinExistence type="predicted"/>
<accession>A0A139IBK5</accession>
<name>A0A139IBK5_9PEZI</name>
<gene>
    <name evidence="1" type="ORF">AC579_7678</name>
</gene>
<dbReference type="EMBL" id="LFZO01000171">
    <property type="protein sequence ID" value="KXT11962.1"/>
    <property type="molecule type" value="Genomic_DNA"/>
</dbReference>
<dbReference type="Proteomes" id="UP000073492">
    <property type="component" value="Unassembled WGS sequence"/>
</dbReference>
<reference evidence="1 2" key="1">
    <citation type="submission" date="2015-07" db="EMBL/GenBank/DDBJ databases">
        <title>Comparative genomics of the Sigatoka disease complex on banana suggests a link between parallel evolutionary changes in Pseudocercospora fijiensis and Pseudocercospora eumusae and increased virulence on the banana host.</title>
        <authorList>
            <person name="Chang T.-C."/>
            <person name="Salvucci A."/>
            <person name="Crous P.W."/>
            <person name="Stergiopoulos I."/>
        </authorList>
    </citation>
    <scope>NUCLEOTIDE SEQUENCE [LARGE SCALE GENOMIC DNA]</scope>
    <source>
        <strain evidence="1 2">CBS 116634</strain>
    </source>
</reference>